<accession>A0AAV5AXT3</accession>
<evidence type="ECO:0000313" key="4">
    <source>
        <dbReference type="Proteomes" id="UP001208692"/>
    </source>
</evidence>
<evidence type="ECO:0000313" key="1">
    <source>
        <dbReference type="EMBL" id="GJM50408.1"/>
    </source>
</evidence>
<reference evidence="1 4" key="1">
    <citation type="submission" date="2021-11" db="EMBL/GenBank/DDBJ databases">
        <title>Draft genome sequence of Capnocytophaga sp. strain KC07075 isolated from cat oral cavity.</title>
        <authorList>
            <person name="Suzuki M."/>
            <person name="Imaoka K."/>
            <person name="Kimura M."/>
            <person name="Morikawa S."/>
            <person name="Maeda K."/>
        </authorList>
    </citation>
    <scope>NUCLEOTIDE SEQUENCE</scope>
    <source>
        <strain evidence="1">KC07075</strain>
        <strain evidence="2 4">KC07079</strain>
    </source>
</reference>
<dbReference type="EMBL" id="BQKB01000006">
    <property type="protein sequence ID" value="GJM51796.1"/>
    <property type="molecule type" value="Genomic_DNA"/>
</dbReference>
<evidence type="ECO:0000313" key="2">
    <source>
        <dbReference type="EMBL" id="GJM51796.1"/>
    </source>
</evidence>
<name>A0AAV5AXT3_9FLAO</name>
<organism evidence="1 3">
    <name type="scientific">Capnocytophaga catalasegens</name>
    <dbReference type="NCBI Taxonomy" id="1004260"/>
    <lineage>
        <taxon>Bacteria</taxon>
        <taxon>Pseudomonadati</taxon>
        <taxon>Bacteroidota</taxon>
        <taxon>Flavobacteriia</taxon>
        <taxon>Flavobacteriales</taxon>
        <taxon>Flavobacteriaceae</taxon>
        <taxon>Capnocytophaga</taxon>
    </lineage>
</organism>
<keyword evidence="4" id="KW-1185">Reference proteome</keyword>
<dbReference type="Proteomes" id="UP001208692">
    <property type="component" value="Unassembled WGS sequence"/>
</dbReference>
<sequence length="85" mass="9650">MDENGGEMSSKEVYDLIGGKVFSEHLRDLNVYNNAMCFTGFKNPLYMHEYEHYIDSQAFGLSYLFAVGIPSLISAATSSEEHKFR</sequence>
<evidence type="ECO:0000313" key="3">
    <source>
        <dbReference type="Proteomes" id="UP001207736"/>
    </source>
</evidence>
<proteinExistence type="predicted"/>
<gene>
    <name evidence="1" type="ORF">RCZ15_13810</name>
    <name evidence="2" type="ORF">RCZ16_01140</name>
</gene>
<dbReference type="Proteomes" id="UP001207736">
    <property type="component" value="Unassembled WGS sequence"/>
</dbReference>
<dbReference type="AlphaFoldDB" id="A0AAV5AXT3"/>
<dbReference type="EMBL" id="BQKA01000026">
    <property type="protein sequence ID" value="GJM50408.1"/>
    <property type="molecule type" value="Genomic_DNA"/>
</dbReference>
<comment type="caution">
    <text evidence="1">The sequence shown here is derived from an EMBL/GenBank/DDBJ whole genome shotgun (WGS) entry which is preliminary data.</text>
</comment>
<protein>
    <submittedName>
        <fullName evidence="1">Uncharacterized protein</fullName>
    </submittedName>
</protein>